<dbReference type="PROSITE" id="PS52016">
    <property type="entry name" value="TONB_DEPENDENT_REC_3"/>
    <property type="match status" value="1"/>
</dbReference>
<dbReference type="Pfam" id="PF07715">
    <property type="entry name" value="Plug"/>
    <property type="match status" value="1"/>
</dbReference>
<evidence type="ECO:0000259" key="13">
    <source>
        <dbReference type="Pfam" id="PF00593"/>
    </source>
</evidence>
<evidence type="ECO:0000259" key="14">
    <source>
        <dbReference type="Pfam" id="PF07715"/>
    </source>
</evidence>
<dbReference type="EMBL" id="JAAGYR010000002">
    <property type="protein sequence ID" value="NEN74928.1"/>
    <property type="molecule type" value="Genomic_DNA"/>
</dbReference>
<keyword evidence="3 10" id="KW-0813">Transport</keyword>
<keyword evidence="6 11" id="KW-0798">TonB box</keyword>
<dbReference type="InterPro" id="IPR000531">
    <property type="entry name" value="Beta-barrel_TonB"/>
</dbReference>
<accession>A0A6L9Y548</accession>
<dbReference type="PANTHER" id="PTHR30069:SF28">
    <property type="entry name" value="TONB-DEPENDENT RECEPTOR YNCD-RELATED"/>
    <property type="match status" value="1"/>
</dbReference>
<gene>
    <name evidence="15" type="ORF">F9B74_01105</name>
</gene>
<comment type="similarity">
    <text evidence="2 10 11">Belongs to the TonB-dependent receptor family.</text>
</comment>
<evidence type="ECO:0000313" key="16">
    <source>
        <dbReference type="Proteomes" id="UP000477651"/>
    </source>
</evidence>
<evidence type="ECO:0000256" key="9">
    <source>
        <dbReference type="ARBA" id="ARBA00023237"/>
    </source>
</evidence>
<dbReference type="AlphaFoldDB" id="A0A6L9Y548"/>
<proteinExistence type="inferred from homology"/>
<name>A0A6L9Y548_9BURK</name>
<evidence type="ECO:0000256" key="8">
    <source>
        <dbReference type="ARBA" id="ARBA00023170"/>
    </source>
</evidence>
<dbReference type="GO" id="GO:0044718">
    <property type="term" value="P:siderophore transmembrane transport"/>
    <property type="evidence" value="ECO:0007669"/>
    <property type="project" value="TreeGrafter"/>
</dbReference>
<keyword evidence="4 10" id="KW-1134">Transmembrane beta strand</keyword>
<keyword evidence="12" id="KW-0732">Signal</keyword>
<dbReference type="InterPro" id="IPR036942">
    <property type="entry name" value="Beta-barrel_TonB_sf"/>
</dbReference>
<feature type="domain" description="TonB-dependent receptor plug" evidence="14">
    <location>
        <begin position="43"/>
        <end position="148"/>
    </location>
</feature>
<evidence type="ECO:0000256" key="5">
    <source>
        <dbReference type="ARBA" id="ARBA00022692"/>
    </source>
</evidence>
<dbReference type="PANTHER" id="PTHR30069">
    <property type="entry name" value="TONB-DEPENDENT OUTER MEMBRANE RECEPTOR"/>
    <property type="match status" value="1"/>
</dbReference>
<dbReference type="InterPro" id="IPR012910">
    <property type="entry name" value="Plug_dom"/>
</dbReference>
<dbReference type="Gene3D" id="2.170.130.10">
    <property type="entry name" value="TonB-dependent receptor, plug domain"/>
    <property type="match status" value="1"/>
</dbReference>
<dbReference type="SUPFAM" id="SSF56935">
    <property type="entry name" value="Porins"/>
    <property type="match status" value="1"/>
</dbReference>
<protein>
    <submittedName>
        <fullName evidence="15">TonB-dependent receptor</fullName>
    </submittedName>
</protein>
<dbReference type="Gene3D" id="2.40.170.20">
    <property type="entry name" value="TonB-dependent receptor, beta-barrel domain"/>
    <property type="match status" value="1"/>
</dbReference>
<evidence type="ECO:0000256" key="7">
    <source>
        <dbReference type="ARBA" id="ARBA00023136"/>
    </source>
</evidence>
<feature type="signal peptide" evidence="12">
    <location>
        <begin position="1"/>
        <end position="20"/>
    </location>
</feature>
<reference evidence="15 16" key="1">
    <citation type="submission" date="2020-02" db="EMBL/GenBank/DDBJ databases">
        <title>Pelistega sp. NLN82 were isolated from wild rodents of the Hainan Island.</title>
        <authorList>
            <person name="Niu N."/>
            <person name="Zhou J."/>
        </authorList>
    </citation>
    <scope>NUCLEOTIDE SEQUENCE [LARGE SCALE GENOMIC DNA]</scope>
    <source>
        <strain evidence="15 16">NLN82</strain>
    </source>
</reference>
<keyword evidence="9 10" id="KW-0998">Cell outer membrane</keyword>
<dbReference type="GO" id="GO:0015344">
    <property type="term" value="F:siderophore uptake transmembrane transporter activity"/>
    <property type="evidence" value="ECO:0007669"/>
    <property type="project" value="TreeGrafter"/>
</dbReference>
<feature type="chain" id="PRO_5026810774" evidence="12">
    <location>
        <begin position="21"/>
        <end position="686"/>
    </location>
</feature>
<evidence type="ECO:0000256" key="10">
    <source>
        <dbReference type="PROSITE-ProRule" id="PRU01360"/>
    </source>
</evidence>
<evidence type="ECO:0000256" key="4">
    <source>
        <dbReference type="ARBA" id="ARBA00022452"/>
    </source>
</evidence>
<evidence type="ECO:0000313" key="15">
    <source>
        <dbReference type="EMBL" id="NEN74928.1"/>
    </source>
</evidence>
<evidence type="ECO:0000256" key="6">
    <source>
        <dbReference type="ARBA" id="ARBA00023077"/>
    </source>
</evidence>
<dbReference type="InterPro" id="IPR039426">
    <property type="entry name" value="TonB-dep_rcpt-like"/>
</dbReference>
<sequence>MKKVKLSVLGVVALVMPAYAEEQTSQLEEITVTAIRSEMDPFHAPAAINIIEGDTVRQQGKMNVNFSDMLQGIPGLVATSRENYAQDINLSTRGSRTSVRGVRIYVDGIPATMPDGQGVTTHIDVNSVGRVEVLKGPFSSLYGNSSAGTILVQTEQGKNPPGIEVNSSGGNNRTWHYGLKVQGGGDGEWIPDYVLSVNRFTTAGERNHSAARKNQLNMKLNWTTPQEGSLALTLNHSDIKAQDPGALSYTQWKQNRKQVASTIEQFNARKDVQQTQLGVSYRQPLDDHNLININAYVGERRLEQYLPIPRITQIRNRGHAGGVIDFTRHYAGIDAYWQYYFNQDIHTIVGFAFDYMQDKRKGYENFRGVQNGVKGRLRRDEKNQIYTIDPYIQLNWQFLPDWLLTGGLRYSSTRFKSEDFYVSNGDDSGRKRDHQLLPSIGLSWQASSQTTVYASYSKGFETGTFLEMSYRPDGVAGLNFDLEPLTSHNYEIGIKQIFGEGLLTAALYRSDTKDDIISAGTFDGRATYRNGGRTRRQGAEIAWQGDIWQSLQGTLSYTFVDARFRDSVGTTIRSGNRIAGVAKHNAYASLAWNDPRGWRIGADWRYSSKIFVNNINSQYAPSYSDIGIYAGYLKPLGNWEIDTHIRVNNLFDKDYATVVINDANGRFYEPARKRNITAGMKIRYRF</sequence>
<dbReference type="InterPro" id="IPR037066">
    <property type="entry name" value="Plug_dom_sf"/>
</dbReference>
<keyword evidence="8 15" id="KW-0675">Receptor</keyword>
<dbReference type="Proteomes" id="UP000477651">
    <property type="component" value="Unassembled WGS sequence"/>
</dbReference>
<evidence type="ECO:0000256" key="2">
    <source>
        <dbReference type="ARBA" id="ARBA00009810"/>
    </source>
</evidence>
<evidence type="ECO:0000256" key="3">
    <source>
        <dbReference type="ARBA" id="ARBA00022448"/>
    </source>
</evidence>
<evidence type="ECO:0000256" key="12">
    <source>
        <dbReference type="SAM" id="SignalP"/>
    </source>
</evidence>
<dbReference type="CDD" id="cd01347">
    <property type="entry name" value="ligand_gated_channel"/>
    <property type="match status" value="1"/>
</dbReference>
<comment type="caution">
    <text evidence="15">The sequence shown here is derived from an EMBL/GenBank/DDBJ whole genome shotgun (WGS) entry which is preliminary data.</text>
</comment>
<evidence type="ECO:0000256" key="1">
    <source>
        <dbReference type="ARBA" id="ARBA00004571"/>
    </source>
</evidence>
<dbReference type="RefSeq" id="WP_163763726.1">
    <property type="nucleotide sequence ID" value="NZ_JAAGYR010000002.1"/>
</dbReference>
<comment type="subcellular location">
    <subcellularLocation>
        <location evidence="1 10">Cell outer membrane</location>
        <topology evidence="1 10">Multi-pass membrane protein</topology>
    </subcellularLocation>
</comment>
<feature type="domain" description="TonB-dependent receptor-like beta-barrel" evidence="13">
    <location>
        <begin position="229"/>
        <end position="650"/>
    </location>
</feature>
<keyword evidence="16" id="KW-1185">Reference proteome</keyword>
<dbReference type="GO" id="GO:0009279">
    <property type="term" value="C:cell outer membrane"/>
    <property type="evidence" value="ECO:0007669"/>
    <property type="project" value="UniProtKB-SubCell"/>
</dbReference>
<keyword evidence="5 10" id="KW-0812">Transmembrane</keyword>
<evidence type="ECO:0000256" key="11">
    <source>
        <dbReference type="RuleBase" id="RU003357"/>
    </source>
</evidence>
<dbReference type="Pfam" id="PF00593">
    <property type="entry name" value="TonB_dep_Rec_b-barrel"/>
    <property type="match status" value="1"/>
</dbReference>
<keyword evidence="7 10" id="KW-0472">Membrane</keyword>
<organism evidence="15 16">
    <name type="scientific">Pelistega ratti</name>
    <dbReference type="NCBI Taxonomy" id="2652177"/>
    <lineage>
        <taxon>Bacteria</taxon>
        <taxon>Pseudomonadati</taxon>
        <taxon>Pseudomonadota</taxon>
        <taxon>Betaproteobacteria</taxon>
        <taxon>Burkholderiales</taxon>
        <taxon>Alcaligenaceae</taxon>
        <taxon>Pelistega</taxon>
    </lineage>
</organism>